<evidence type="ECO:0000256" key="2">
    <source>
        <dbReference type="RuleBase" id="RU003616"/>
    </source>
</evidence>
<accession>A0ABT5KRN6</accession>
<comment type="similarity">
    <text evidence="1 2">Belongs to the small heat shock protein (HSP20) family.</text>
</comment>
<proteinExistence type="inferred from homology"/>
<comment type="caution">
    <text evidence="4">The sequence shown here is derived from an EMBL/GenBank/DDBJ whole genome shotgun (WGS) entry which is preliminary data.</text>
</comment>
<dbReference type="PROSITE" id="PS01031">
    <property type="entry name" value="SHSP"/>
    <property type="match status" value="1"/>
</dbReference>
<dbReference type="InterPro" id="IPR031107">
    <property type="entry name" value="Small_HSP"/>
</dbReference>
<dbReference type="Gene3D" id="2.60.40.790">
    <property type="match status" value="1"/>
</dbReference>
<dbReference type="EMBL" id="JAQQXS010000006">
    <property type="protein sequence ID" value="MDC8785120.1"/>
    <property type="molecule type" value="Genomic_DNA"/>
</dbReference>
<keyword evidence="5" id="KW-1185">Reference proteome</keyword>
<evidence type="ECO:0000313" key="5">
    <source>
        <dbReference type="Proteomes" id="UP001219862"/>
    </source>
</evidence>
<evidence type="ECO:0000259" key="3">
    <source>
        <dbReference type="PROSITE" id="PS01031"/>
    </source>
</evidence>
<feature type="domain" description="SHSP" evidence="3">
    <location>
        <begin position="33"/>
        <end position="146"/>
    </location>
</feature>
<dbReference type="CDD" id="cd06464">
    <property type="entry name" value="ACD_sHsps-like"/>
    <property type="match status" value="1"/>
</dbReference>
<dbReference type="InterPro" id="IPR008978">
    <property type="entry name" value="HSP20-like_chaperone"/>
</dbReference>
<gene>
    <name evidence="4" type="ORF">PRZ01_07950</name>
</gene>
<sequence>MFVFPVTSRPTLRHRQASELSAQIERMFNGQDEGAVALRSPALDAAETDLAYILQLDMPGVTKEAVKIAIDGRHVSIDGEQSKPEPAAENAPRALHRERAVTRFSRKVTLPQELNQTGSTARLENGVLTLTLLKREASGPSHLTVS</sequence>
<dbReference type="SUPFAM" id="SSF49764">
    <property type="entry name" value="HSP20-like chaperones"/>
    <property type="match status" value="1"/>
</dbReference>
<dbReference type="Proteomes" id="UP001219862">
    <property type="component" value="Unassembled WGS sequence"/>
</dbReference>
<name>A0ABT5KRN6_9BURK</name>
<evidence type="ECO:0000313" key="4">
    <source>
        <dbReference type="EMBL" id="MDC8785120.1"/>
    </source>
</evidence>
<dbReference type="RefSeq" id="WP_273596236.1">
    <property type="nucleotide sequence ID" value="NZ_JAQQXS010000006.1"/>
</dbReference>
<reference evidence="4 5" key="1">
    <citation type="submission" date="2022-10" db="EMBL/GenBank/DDBJ databases">
        <title>paucibacter sp. hw8 Genome sequencing.</title>
        <authorList>
            <person name="Park S."/>
        </authorList>
    </citation>
    <scope>NUCLEOTIDE SEQUENCE [LARGE SCALE GENOMIC DNA]</scope>
    <source>
        <strain evidence="5">hw8</strain>
    </source>
</reference>
<dbReference type="Pfam" id="PF00011">
    <property type="entry name" value="HSP20"/>
    <property type="match status" value="1"/>
</dbReference>
<protein>
    <submittedName>
        <fullName evidence="4">Hsp20/alpha crystallin family protein</fullName>
    </submittedName>
</protein>
<dbReference type="PANTHER" id="PTHR11527">
    <property type="entry name" value="HEAT-SHOCK PROTEIN 20 FAMILY MEMBER"/>
    <property type="match status" value="1"/>
</dbReference>
<dbReference type="InterPro" id="IPR002068">
    <property type="entry name" value="A-crystallin/Hsp20_dom"/>
</dbReference>
<evidence type="ECO:0000256" key="1">
    <source>
        <dbReference type="PROSITE-ProRule" id="PRU00285"/>
    </source>
</evidence>
<organism evidence="4 5">
    <name type="scientific">Roseateles koreensis</name>
    <dbReference type="NCBI Taxonomy" id="2987526"/>
    <lineage>
        <taxon>Bacteria</taxon>
        <taxon>Pseudomonadati</taxon>
        <taxon>Pseudomonadota</taxon>
        <taxon>Betaproteobacteria</taxon>
        <taxon>Burkholderiales</taxon>
        <taxon>Sphaerotilaceae</taxon>
        <taxon>Roseateles</taxon>
    </lineage>
</organism>